<feature type="compositionally biased region" description="Basic and acidic residues" evidence="18">
    <location>
        <begin position="803"/>
        <end position="829"/>
    </location>
</feature>
<dbReference type="InterPro" id="IPR001650">
    <property type="entry name" value="Helicase_C-like"/>
</dbReference>
<evidence type="ECO:0000256" key="14">
    <source>
        <dbReference type="ARBA" id="ARBA00023242"/>
    </source>
</evidence>
<keyword evidence="11" id="KW-0067">ATP-binding</keyword>
<keyword evidence="13" id="KW-0234">DNA repair</keyword>
<keyword evidence="9" id="KW-0378">Hydrolase</keyword>
<dbReference type="InterPro" id="IPR027417">
    <property type="entry name" value="P-loop_NTPase"/>
</dbReference>
<evidence type="ECO:0000259" key="20">
    <source>
        <dbReference type="PROSITE" id="PS51194"/>
    </source>
</evidence>
<dbReference type="Pfam" id="PF00271">
    <property type="entry name" value="Helicase_C"/>
    <property type="match status" value="1"/>
</dbReference>
<dbReference type="SMART" id="SM00490">
    <property type="entry name" value="HELICc"/>
    <property type="match status" value="1"/>
</dbReference>
<dbReference type="InterPro" id="IPR038718">
    <property type="entry name" value="SNF2-like_sf"/>
</dbReference>
<dbReference type="PROSITE" id="PS51194">
    <property type="entry name" value="HELICASE_CTER"/>
    <property type="match status" value="1"/>
</dbReference>
<keyword evidence="10" id="KW-0347">Helicase</keyword>
<keyword evidence="14" id="KW-0539">Nucleus</keyword>
<feature type="compositionally biased region" description="Pro residues" evidence="18">
    <location>
        <begin position="1"/>
        <end position="12"/>
    </location>
</feature>
<dbReference type="Gene3D" id="3.40.50.300">
    <property type="entry name" value="P-loop containing nucleotide triphosphate hydrolases"/>
    <property type="match status" value="1"/>
</dbReference>
<dbReference type="SUPFAM" id="SSF52540">
    <property type="entry name" value="P-loop containing nucleoside triphosphate hydrolases"/>
    <property type="match status" value="2"/>
</dbReference>
<evidence type="ECO:0000256" key="10">
    <source>
        <dbReference type="ARBA" id="ARBA00022806"/>
    </source>
</evidence>
<evidence type="ECO:0000256" key="8">
    <source>
        <dbReference type="ARBA" id="ARBA00022776"/>
    </source>
</evidence>
<feature type="compositionally biased region" description="Low complexity" evidence="18">
    <location>
        <begin position="170"/>
        <end position="180"/>
    </location>
</feature>
<dbReference type="AlphaFoldDB" id="A0A7E4VMD9"/>
<evidence type="ECO:0000256" key="2">
    <source>
        <dbReference type="ARBA" id="ARBA00007025"/>
    </source>
</evidence>
<sequence>MSDPSEPTPIKPEPMETDEPGPSAPTEPVFDRRNIATESLEFHGLTGVQAYSAFALEAGLYSQANFALDQQPTAASRTIFNFSEEIATGELTPFELLQNREDESNDSGVSNVGQPPVAKRPKLEPKATPADDPDSDYIPEDDEEEEGEWVEDEVVPEAKKGAKRGRNRGKTLLAKSNLSSKKLKDDGNDADYNERIREYMKDHPEEESPDDDSFHELTEDYKVSEVVWEKLYKYQKTGIRWMHQLHEHCVGGILADEMGLGKTVQVCVFLRSLAESYVKSEIFDYKGLGPTLIVCPATLMHQWVKELNKWFPLCRVMILHSSGSHSGRKSQLMEKMSIRRRNGSVLITSYETFAIELDLFNRVDWFYAILDEGHKIRNPNARTTLAVKELRTPHRLILSGSPMQNNLKELWSLIDFVYPGRLGSLKDFTERFAIPITHGGYANATAIQVRTAFKCAVILRDAINPYMLRRMKKDVEMAIQLPEKVEQVLFCDISPFQRQLYKEYLGSEECKKILTGTLDAFVGLTSLRKICNHPDLLTGGPNKYGWHDEKADPDKAFGAPCRSGKMVVVESLLSLWKQQGHKVLLFSQSKQMLTIMEKFIIAQGYQYLRMDGGTPIGSRQTLVNNFNSKPEIFVFLLTTRVGGLGINLTGANRVVIFDPDWNPSTDAQARERAWRIGQSRAVTIYRLLTSGTIEEKIYQRQIFKQFLANRVLVDPKQKRFFKTNDLHELFVLGDSRSDKEHGTETAAIFNGSTTEVNKQNFFDQRAREKKKAEKKAKKKAERAAKALAAEDDDDESDSAPSEADIKVSEEEKQRLMEEAAKKRAEDHLPKKLSKKARKEKKKKRKELLDGTYEVPFLTKQKEHKAPMEDPKPEEPTSSGSTHVKKEKTNKEQDDYVLGSLLRYTGVHSALRHDEIMSENTTADVQLIEDEAEAVAKRASDVLKQSRRRHDEFIKATRSRRQLDKHVVTPMSIKKRKSSVDDDDTHPDMFNGGMKKRAPITSGAELLAKIRARKAALLEPEGDSSVKRNGNRRGSDDDEPGPSQPMVRPLNDRFEKLASAIREFFAQHHGTVTTNAIMNRFGKEIKPSDNFIFKSMLNKVAVLKPGSIWTLKKDFD</sequence>
<evidence type="ECO:0000256" key="16">
    <source>
        <dbReference type="ARBA" id="ARBA00024776"/>
    </source>
</evidence>
<dbReference type="PANTHER" id="PTHR45629:SF7">
    <property type="entry name" value="DNA EXCISION REPAIR PROTEIN ERCC-6-RELATED"/>
    <property type="match status" value="1"/>
</dbReference>
<feature type="region of interest" description="Disordered" evidence="18">
    <location>
        <begin position="972"/>
        <end position="995"/>
    </location>
</feature>
<comment type="subunit">
    <text evidence="3">Interacts (via N-terminus) with spn-A/Rad51.</text>
</comment>
<dbReference type="GO" id="GO:0016787">
    <property type="term" value="F:hydrolase activity"/>
    <property type="evidence" value="ECO:0007669"/>
    <property type="project" value="UniProtKB-KW"/>
</dbReference>
<dbReference type="CDD" id="cd18000">
    <property type="entry name" value="DEXHc_ERCC6"/>
    <property type="match status" value="1"/>
</dbReference>
<proteinExistence type="inferred from homology"/>
<dbReference type="Pfam" id="PF25875">
    <property type="entry name" value="WHD_Rad26_CSB"/>
    <property type="match status" value="1"/>
</dbReference>
<evidence type="ECO:0000256" key="15">
    <source>
        <dbReference type="ARBA" id="ARBA00023306"/>
    </source>
</evidence>
<feature type="region of interest" description="Disordered" evidence="18">
    <location>
        <begin position="766"/>
        <end position="892"/>
    </location>
</feature>
<evidence type="ECO:0000256" key="11">
    <source>
        <dbReference type="ARBA" id="ARBA00022840"/>
    </source>
</evidence>
<evidence type="ECO:0000256" key="4">
    <source>
        <dbReference type="ARBA" id="ARBA00015341"/>
    </source>
</evidence>
<keyword evidence="21" id="KW-1185">Reference proteome</keyword>
<dbReference type="InterPro" id="IPR050496">
    <property type="entry name" value="SNF2_RAD54_helicase_repair"/>
</dbReference>
<evidence type="ECO:0000259" key="19">
    <source>
        <dbReference type="PROSITE" id="PS51192"/>
    </source>
</evidence>
<dbReference type="InterPro" id="IPR058951">
    <property type="entry name" value="WHD_Rad26_CSB-like"/>
</dbReference>
<reference evidence="22" key="2">
    <citation type="submission" date="2020-10" db="UniProtKB">
        <authorList>
            <consortium name="WormBaseParasite"/>
        </authorList>
    </citation>
    <scope>IDENTIFICATION</scope>
</reference>
<accession>A0A7E4VMD9</accession>
<evidence type="ECO:0000256" key="9">
    <source>
        <dbReference type="ARBA" id="ARBA00022801"/>
    </source>
</evidence>
<feature type="region of interest" description="Disordered" evidence="18">
    <location>
        <begin position="1017"/>
        <end position="1048"/>
    </location>
</feature>
<evidence type="ECO:0000256" key="18">
    <source>
        <dbReference type="SAM" id="MobiDB-lite"/>
    </source>
</evidence>
<keyword evidence="5" id="KW-0132">Cell division</keyword>
<dbReference type="GO" id="GO:0005634">
    <property type="term" value="C:nucleus"/>
    <property type="evidence" value="ECO:0007669"/>
    <property type="project" value="UniProtKB-SubCell"/>
</dbReference>
<dbReference type="InterPro" id="IPR014001">
    <property type="entry name" value="Helicase_ATP-bd"/>
</dbReference>
<dbReference type="InterPro" id="IPR049730">
    <property type="entry name" value="SNF2/RAD54-like_C"/>
</dbReference>
<evidence type="ECO:0000256" key="5">
    <source>
        <dbReference type="ARBA" id="ARBA00022618"/>
    </source>
</evidence>
<evidence type="ECO:0000313" key="22">
    <source>
        <dbReference type="WBParaSite" id="Pan_g22622.t1"/>
    </source>
</evidence>
<comment type="similarity">
    <text evidence="2">Belongs to the SNF2/RAD54 helicase family.</text>
</comment>
<keyword evidence="8" id="KW-0498">Mitosis</keyword>
<dbReference type="GO" id="GO:0006283">
    <property type="term" value="P:transcription-coupled nucleotide-excision repair"/>
    <property type="evidence" value="ECO:0007669"/>
    <property type="project" value="TreeGrafter"/>
</dbReference>
<keyword evidence="12" id="KW-0238">DNA-binding</keyword>
<keyword evidence="7" id="KW-0227">DNA damage</keyword>
<evidence type="ECO:0000256" key="17">
    <source>
        <dbReference type="ARBA" id="ARBA00029956"/>
    </source>
</evidence>
<evidence type="ECO:0000256" key="13">
    <source>
        <dbReference type="ARBA" id="ARBA00023204"/>
    </source>
</evidence>
<feature type="region of interest" description="Disordered" evidence="18">
    <location>
        <begin position="1"/>
        <end position="33"/>
    </location>
</feature>
<dbReference type="GO" id="GO:0008094">
    <property type="term" value="F:ATP-dependent activity, acting on DNA"/>
    <property type="evidence" value="ECO:0007669"/>
    <property type="project" value="TreeGrafter"/>
</dbReference>
<feature type="compositionally biased region" description="Basic and acidic residues" evidence="18">
    <location>
        <begin position="859"/>
        <end position="874"/>
    </location>
</feature>
<dbReference type="Gene3D" id="3.40.50.10810">
    <property type="entry name" value="Tandem AAA-ATPase domain"/>
    <property type="match status" value="1"/>
</dbReference>
<protein>
    <recommendedName>
        <fullName evidence="4">DNA repair and recombination protein RAD54-like</fullName>
    </recommendedName>
    <alternativeName>
        <fullName evidence="17">Protein okra</fullName>
    </alternativeName>
</protein>
<keyword evidence="6" id="KW-0547">Nucleotide-binding</keyword>
<evidence type="ECO:0000256" key="1">
    <source>
        <dbReference type="ARBA" id="ARBA00004123"/>
    </source>
</evidence>
<feature type="region of interest" description="Disordered" evidence="18">
    <location>
        <begin position="91"/>
        <end position="190"/>
    </location>
</feature>
<dbReference type="Pfam" id="PF00176">
    <property type="entry name" value="SNF2-rel_dom"/>
    <property type="match status" value="1"/>
</dbReference>
<comment type="subcellular location">
    <subcellularLocation>
        <location evidence="1">Nucleus</location>
    </subcellularLocation>
</comment>
<evidence type="ECO:0000256" key="12">
    <source>
        <dbReference type="ARBA" id="ARBA00023125"/>
    </source>
</evidence>
<dbReference type="CDD" id="cd22254">
    <property type="entry name" value="CSB_WHD"/>
    <property type="match status" value="1"/>
</dbReference>
<dbReference type="GO" id="GO:0051301">
    <property type="term" value="P:cell division"/>
    <property type="evidence" value="ECO:0007669"/>
    <property type="project" value="UniProtKB-KW"/>
</dbReference>
<comment type="function">
    <text evidence="16">Involved in mitotic DNA repair and meiotic recombination. Functions in the recombinational DNA repair pathway. Essential for interhomolog gene conversion (GC), but may have a less important role in intersister GC than spn-A/Rad51. In the presence of DNA, spn-A/Rad51 enhances the ATPase activity of okr/Rad54.</text>
</comment>
<reference evidence="21" key="1">
    <citation type="journal article" date="2013" name="Genetics">
        <title>The draft genome and transcriptome of Panagrellus redivivus are shaped by the harsh demands of a free-living lifestyle.</title>
        <authorList>
            <person name="Srinivasan J."/>
            <person name="Dillman A.R."/>
            <person name="Macchietto M.G."/>
            <person name="Heikkinen L."/>
            <person name="Lakso M."/>
            <person name="Fracchia K.M."/>
            <person name="Antoshechkin I."/>
            <person name="Mortazavi A."/>
            <person name="Wong G."/>
            <person name="Sternberg P.W."/>
        </authorList>
    </citation>
    <scope>NUCLEOTIDE SEQUENCE [LARGE SCALE GENOMIC DNA]</scope>
    <source>
        <strain evidence="21">MT8872</strain>
    </source>
</reference>
<dbReference type="GO" id="GO:0005524">
    <property type="term" value="F:ATP binding"/>
    <property type="evidence" value="ECO:0007669"/>
    <property type="project" value="InterPro"/>
</dbReference>
<feature type="compositionally biased region" description="Acidic residues" evidence="18">
    <location>
        <begin position="131"/>
        <end position="155"/>
    </location>
</feature>
<dbReference type="Proteomes" id="UP000492821">
    <property type="component" value="Unassembled WGS sequence"/>
</dbReference>
<feature type="domain" description="Helicase C-terminal" evidence="20">
    <location>
        <begin position="568"/>
        <end position="727"/>
    </location>
</feature>
<dbReference type="PROSITE" id="PS51192">
    <property type="entry name" value="HELICASE_ATP_BIND_1"/>
    <property type="match status" value="1"/>
</dbReference>
<dbReference type="WBParaSite" id="Pan_g22622.t1">
    <property type="protein sequence ID" value="Pan_g22622.t1"/>
    <property type="gene ID" value="Pan_g22622"/>
</dbReference>
<dbReference type="CDD" id="cd18793">
    <property type="entry name" value="SF2_C_SNF"/>
    <property type="match status" value="1"/>
</dbReference>
<feature type="compositionally biased region" description="Basic residues" evidence="18">
    <location>
        <begin position="830"/>
        <end position="845"/>
    </location>
</feature>
<feature type="compositionally biased region" description="Basic residues" evidence="18">
    <location>
        <begin position="767"/>
        <end position="780"/>
    </location>
</feature>
<keyword evidence="15" id="KW-0131">Cell cycle</keyword>
<dbReference type="PANTHER" id="PTHR45629">
    <property type="entry name" value="SNF2/RAD54 FAMILY MEMBER"/>
    <property type="match status" value="1"/>
</dbReference>
<dbReference type="InterPro" id="IPR000330">
    <property type="entry name" value="SNF2_N"/>
</dbReference>
<evidence type="ECO:0000256" key="7">
    <source>
        <dbReference type="ARBA" id="ARBA00022763"/>
    </source>
</evidence>
<evidence type="ECO:0000313" key="21">
    <source>
        <dbReference type="Proteomes" id="UP000492821"/>
    </source>
</evidence>
<evidence type="ECO:0000256" key="3">
    <source>
        <dbReference type="ARBA" id="ARBA00011467"/>
    </source>
</evidence>
<dbReference type="SMART" id="SM00487">
    <property type="entry name" value="DEXDc"/>
    <property type="match status" value="1"/>
</dbReference>
<feature type="domain" description="Helicase ATP-binding" evidence="19">
    <location>
        <begin position="243"/>
        <end position="420"/>
    </location>
</feature>
<organism evidence="21 22">
    <name type="scientific">Panagrellus redivivus</name>
    <name type="common">Microworm</name>
    <dbReference type="NCBI Taxonomy" id="6233"/>
    <lineage>
        <taxon>Eukaryota</taxon>
        <taxon>Metazoa</taxon>
        <taxon>Ecdysozoa</taxon>
        <taxon>Nematoda</taxon>
        <taxon>Chromadorea</taxon>
        <taxon>Rhabditida</taxon>
        <taxon>Tylenchina</taxon>
        <taxon>Panagrolaimomorpha</taxon>
        <taxon>Panagrolaimoidea</taxon>
        <taxon>Panagrolaimidae</taxon>
        <taxon>Panagrellus</taxon>
    </lineage>
</organism>
<evidence type="ECO:0000256" key="6">
    <source>
        <dbReference type="ARBA" id="ARBA00022741"/>
    </source>
</evidence>
<dbReference type="FunFam" id="3.40.50.10810:FF:000019">
    <property type="entry name" value="DNA excision repair protein ERCC-6-like 2 isoform X1"/>
    <property type="match status" value="1"/>
</dbReference>
<name>A0A7E4VMD9_PANRE</name>